<dbReference type="GO" id="GO:0071555">
    <property type="term" value="P:cell wall organization"/>
    <property type="evidence" value="ECO:0007669"/>
    <property type="project" value="TreeGrafter"/>
</dbReference>
<dbReference type="InterPro" id="IPR050515">
    <property type="entry name" value="Beta-lactam/transpept"/>
</dbReference>
<dbReference type="EMBL" id="MZGT01000068">
    <property type="protein sequence ID" value="OPJ58462.1"/>
    <property type="molecule type" value="Genomic_DNA"/>
</dbReference>
<dbReference type="Pfam" id="PF03717">
    <property type="entry name" value="PBP_dimer"/>
    <property type="match status" value="1"/>
</dbReference>
<evidence type="ECO:0000313" key="9">
    <source>
        <dbReference type="Proteomes" id="UP000191056"/>
    </source>
</evidence>
<gene>
    <name evidence="8" type="primary">pbp</name>
    <name evidence="8" type="ORF">CLCHR_38940</name>
</gene>
<dbReference type="SUPFAM" id="SSF54427">
    <property type="entry name" value="NTF2-like"/>
    <property type="match status" value="1"/>
</dbReference>
<evidence type="ECO:0000313" key="8">
    <source>
        <dbReference type="EMBL" id="OPJ58462.1"/>
    </source>
</evidence>
<dbReference type="InterPro" id="IPR007887">
    <property type="entry name" value="MecA_N"/>
</dbReference>
<dbReference type="PANTHER" id="PTHR30627">
    <property type="entry name" value="PEPTIDOGLYCAN D,D-TRANSPEPTIDASE"/>
    <property type="match status" value="1"/>
</dbReference>
<protein>
    <submittedName>
        <fullName evidence="8">Beta-lactam-inducible penicillin-binding protein</fullName>
    </submittedName>
</protein>
<evidence type="ECO:0000256" key="4">
    <source>
        <dbReference type="SAM" id="Phobius"/>
    </source>
</evidence>
<dbReference type="Gene3D" id="3.40.710.10">
    <property type="entry name" value="DD-peptidase/beta-lactamase superfamily"/>
    <property type="match status" value="1"/>
</dbReference>
<keyword evidence="4" id="KW-0812">Transmembrane</keyword>
<dbReference type="InterPro" id="IPR032710">
    <property type="entry name" value="NTF2-like_dom_sf"/>
</dbReference>
<dbReference type="GO" id="GO:0005886">
    <property type="term" value="C:plasma membrane"/>
    <property type="evidence" value="ECO:0007669"/>
    <property type="project" value="TreeGrafter"/>
</dbReference>
<dbReference type="InterPro" id="IPR001460">
    <property type="entry name" value="PCN-bd_Tpept"/>
</dbReference>
<feature type="domain" description="Penicillin-binding protein dimerisation" evidence="6">
    <location>
        <begin position="157"/>
        <end position="321"/>
    </location>
</feature>
<dbReference type="Pfam" id="PF05223">
    <property type="entry name" value="MecA_N"/>
    <property type="match status" value="1"/>
</dbReference>
<keyword evidence="3 4" id="KW-0472">Membrane</keyword>
<evidence type="ECO:0000256" key="1">
    <source>
        <dbReference type="ARBA" id="ARBA00004370"/>
    </source>
</evidence>
<dbReference type="InterPro" id="IPR005311">
    <property type="entry name" value="PBP_dimer"/>
</dbReference>
<dbReference type="Gene3D" id="3.90.1310.10">
    <property type="entry name" value="Penicillin-binding protein 2a (Domain 2)"/>
    <property type="match status" value="1"/>
</dbReference>
<dbReference type="SUPFAM" id="SSF56519">
    <property type="entry name" value="Penicillin binding protein dimerisation domain"/>
    <property type="match status" value="1"/>
</dbReference>
<dbReference type="AlphaFoldDB" id="A0A1V4IEN3"/>
<accession>A0A1V4IEN3</accession>
<evidence type="ECO:0000259" key="6">
    <source>
        <dbReference type="Pfam" id="PF03717"/>
    </source>
</evidence>
<feature type="domain" description="NTF2-like N-terminal transpeptidase" evidence="7">
    <location>
        <begin position="36"/>
        <end position="150"/>
    </location>
</feature>
<dbReference type="InterPro" id="IPR012338">
    <property type="entry name" value="Beta-lactam/transpept-like"/>
</dbReference>
<dbReference type="SUPFAM" id="SSF56601">
    <property type="entry name" value="beta-lactamase/transpeptidase-like"/>
    <property type="match status" value="1"/>
</dbReference>
<feature type="domain" description="Penicillin-binding protein transpeptidase" evidence="5">
    <location>
        <begin position="357"/>
        <end position="673"/>
    </location>
</feature>
<comment type="caution">
    <text evidence="8">The sequence shown here is derived from an EMBL/GenBank/DDBJ whole genome shotgun (WGS) entry which is preliminary data.</text>
</comment>
<reference evidence="8 9" key="1">
    <citation type="submission" date="2017-03" db="EMBL/GenBank/DDBJ databases">
        <title>Genome sequence of Clostridium chromiireducens DSM 23318.</title>
        <authorList>
            <person name="Poehlein A."/>
            <person name="Daniel R."/>
        </authorList>
    </citation>
    <scope>NUCLEOTIDE SEQUENCE [LARGE SCALE GENOMIC DNA]</scope>
    <source>
        <strain evidence="8 9">DSM 23318</strain>
    </source>
</reference>
<dbReference type="GO" id="GO:0008658">
    <property type="term" value="F:penicillin binding"/>
    <property type="evidence" value="ECO:0007669"/>
    <property type="project" value="InterPro"/>
</dbReference>
<comment type="subcellular location">
    <subcellularLocation>
        <location evidence="1">Membrane</location>
    </subcellularLocation>
</comment>
<evidence type="ECO:0000256" key="3">
    <source>
        <dbReference type="ARBA" id="ARBA00023136"/>
    </source>
</evidence>
<dbReference type="GO" id="GO:0071972">
    <property type="term" value="F:peptidoglycan L,D-transpeptidase activity"/>
    <property type="evidence" value="ECO:0007669"/>
    <property type="project" value="TreeGrafter"/>
</dbReference>
<dbReference type="Gene3D" id="3.10.450.100">
    <property type="entry name" value="NTF2-like, domain 1"/>
    <property type="match status" value="1"/>
</dbReference>
<keyword evidence="4" id="KW-1133">Transmembrane helix</keyword>
<comment type="similarity">
    <text evidence="2">Belongs to the transpeptidase family.</text>
</comment>
<dbReference type="OrthoDB" id="9766847at2"/>
<dbReference type="PANTHER" id="PTHR30627:SF25">
    <property type="entry name" value="PENICILLIN-BINDING PROTEIN 3"/>
    <property type="match status" value="1"/>
</dbReference>
<dbReference type="Pfam" id="PF00905">
    <property type="entry name" value="Transpeptidase"/>
    <property type="match status" value="1"/>
</dbReference>
<evidence type="ECO:0000259" key="7">
    <source>
        <dbReference type="Pfam" id="PF05223"/>
    </source>
</evidence>
<dbReference type="RefSeq" id="WP_079441548.1">
    <property type="nucleotide sequence ID" value="NZ_MZGT01000068.1"/>
</dbReference>
<evidence type="ECO:0000259" key="5">
    <source>
        <dbReference type="Pfam" id="PF00905"/>
    </source>
</evidence>
<name>A0A1V4IEN3_9CLOT</name>
<dbReference type="GO" id="GO:0046677">
    <property type="term" value="P:response to antibiotic"/>
    <property type="evidence" value="ECO:0007669"/>
    <property type="project" value="InterPro"/>
</dbReference>
<proteinExistence type="inferred from homology"/>
<dbReference type="STRING" id="225345.CLCHR_38940"/>
<dbReference type="Proteomes" id="UP000191056">
    <property type="component" value="Unassembled WGS sequence"/>
</dbReference>
<evidence type="ECO:0000256" key="2">
    <source>
        <dbReference type="ARBA" id="ARBA00007171"/>
    </source>
</evidence>
<feature type="transmembrane region" description="Helical" evidence="4">
    <location>
        <begin position="7"/>
        <end position="30"/>
    </location>
</feature>
<sequence length="677" mass="75099">MEKRKNTYIFVGVGIVVIPFILSVIAFFIYNNKHKPENRLIEYVNLINAKDYEKMYELTDAETKQKLSKDDFVTRNKNIYEGIKAGNLKVTIKNIEKNGSQATVTYDTSMDTICGEFEFMNSITMIKDLGKDYFINWNSKTIFPDLTDNDKIRVKTIKAKRGDILDRNGVKLATDSVASNVGIVPGNLGSDKDKSINDIAKLLEISVDYINSQLNASYVKPDMFVPIKTIPAGDARIPSLLKISGVKINDKDARIYPFGEQAAHLTGYIQQINADDLDKHKDEEYNENSMIGKSGLEKTFEDTLRGIDGVEIYIQNKEGEKKKSLLTKEVKDGSDLKLTIDSNMQSILYNELSKEKGASVAMNPSTGEVLALVSTPSYNPNDFILGISNDKWNSLNNDPNKPLYNRFQAISVPGSSFKPITAAIGVDTKKIDPNANKNITGLSWKKNSSWGNYSVTRVSDYGGPSNLSNALVYSDNIYFAQAALDIGKDTFKEKLNNFGFSDKIPFEYPLFNSQFSSDGNFKTEIQLADSGYGQAEVLINPVHLASIYTMFQNNGNILTPYLVYKDTPESEIWKESAVSKDSADTVLQDLVQVVENPRGTGHQAYTAGLTIAGKTGTAEIKTSQTDKNGTELGWFVGMTTNKAPNNLLVVMMVEDVKDKGGSHYVVPKVKKALETVK</sequence>
<keyword evidence="9" id="KW-1185">Reference proteome</keyword>
<dbReference type="Gene3D" id="3.30.1390.30">
    <property type="entry name" value="Penicillin-binding protein 2a, domain 3"/>
    <property type="match status" value="1"/>
</dbReference>
<dbReference type="InterPro" id="IPR036138">
    <property type="entry name" value="PBP_dimer_sf"/>
</dbReference>
<organism evidence="8 9">
    <name type="scientific">Clostridium chromiireducens</name>
    <dbReference type="NCBI Taxonomy" id="225345"/>
    <lineage>
        <taxon>Bacteria</taxon>
        <taxon>Bacillati</taxon>
        <taxon>Bacillota</taxon>
        <taxon>Clostridia</taxon>
        <taxon>Eubacteriales</taxon>
        <taxon>Clostridiaceae</taxon>
        <taxon>Clostridium</taxon>
    </lineage>
</organism>